<feature type="domain" description="YrdC-like" evidence="7">
    <location>
        <begin position="3"/>
        <end position="180"/>
    </location>
</feature>
<dbReference type="GO" id="GO:0061710">
    <property type="term" value="F:L-threonylcarbamoyladenylate synthase"/>
    <property type="evidence" value="ECO:0007669"/>
    <property type="project" value="UniProtKB-EC"/>
</dbReference>
<dbReference type="Pfam" id="PF01300">
    <property type="entry name" value="Sua5_yciO_yrdC"/>
    <property type="match status" value="1"/>
</dbReference>
<comment type="similarity">
    <text evidence="2">Belongs to the SUA5 family.</text>
</comment>
<evidence type="ECO:0000259" key="7">
    <source>
        <dbReference type="PROSITE" id="PS51163"/>
    </source>
</evidence>
<dbReference type="PANTHER" id="PTHR17490">
    <property type="entry name" value="SUA5"/>
    <property type="match status" value="1"/>
</dbReference>
<dbReference type="GO" id="GO:0000049">
    <property type="term" value="F:tRNA binding"/>
    <property type="evidence" value="ECO:0007669"/>
    <property type="project" value="TreeGrafter"/>
</dbReference>
<comment type="subcellular location">
    <subcellularLocation>
        <location evidence="1">Cytoplasm</location>
    </subcellularLocation>
</comment>
<dbReference type="RefSeq" id="WP_040009927.1">
    <property type="nucleotide sequence ID" value="NZ_CP009574.1"/>
</dbReference>
<evidence type="ECO:0000256" key="1">
    <source>
        <dbReference type="ARBA" id="ARBA00004496"/>
    </source>
</evidence>
<dbReference type="GO" id="GO:0005737">
    <property type="term" value="C:cytoplasm"/>
    <property type="evidence" value="ECO:0007669"/>
    <property type="project" value="UniProtKB-SubCell"/>
</dbReference>
<proteinExistence type="inferred from homology"/>
<dbReference type="PANTHER" id="PTHR17490:SF18">
    <property type="entry name" value="THREONYLCARBAMOYL-AMP SYNTHASE"/>
    <property type="match status" value="1"/>
</dbReference>
<evidence type="ECO:0000313" key="8">
    <source>
        <dbReference type="EMBL" id="AIT09733.1"/>
    </source>
</evidence>
<dbReference type="STRING" id="1547445.LO80_06990"/>
<dbReference type="GO" id="GO:0006450">
    <property type="term" value="P:regulation of translational fidelity"/>
    <property type="evidence" value="ECO:0007669"/>
    <property type="project" value="TreeGrafter"/>
</dbReference>
<dbReference type="Gene3D" id="3.90.870.10">
    <property type="entry name" value="DHBP synthase"/>
    <property type="match status" value="1"/>
</dbReference>
<evidence type="ECO:0000313" key="9">
    <source>
        <dbReference type="Proteomes" id="UP000029672"/>
    </source>
</evidence>
<accession>A0A097EQ84</accession>
<protein>
    <recommendedName>
        <fullName evidence="3">L-threonylcarbamoyladenylate synthase</fullName>
        <ecNumber evidence="3">2.7.7.87</ecNumber>
    </recommendedName>
</protein>
<dbReference type="HOGENOM" id="CLU_031397_6_0_6"/>
<dbReference type="SUPFAM" id="SSF55821">
    <property type="entry name" value="YrdC/RibB"/>
    <property type="match status" value="1"/>
</dbReference>
<dbReference type="EMBL" id="CP009574">
    <property type="protein sequence ID" value="AIT09733.1"/>
    <property type="molecule type" value="Genomic_DNA"/>
</dbReference>
<dbReference type="PROSITE" id="PS51163">
    <property type="entry name" value="YRDC"/>
    <property type="match status" value="1"/>
</dbReference>
<dbReference type="OrthoDB" id="9814580at2"/>
<name>A0A097EQ84_9GAMM</name>
<evidence type="ECO:0000256" key="2">
    <source>
        <dbReference type="ARBA" id="ARBA00007663"/>
    </source>
</evidence>
<dbReference type="GO" id="GO:0003725">
    <property type="term" value="F:double-stranded RNA binding"/>
    <property type="evidence" value="ECO:0007669"/>
    <property type="project" value="InterPro"/>
</dbReference>
<keyword evidence="4" id="KW-0963">Cytoplasm</keyword>
<keyword evidence="5" id="KW-0808">Transferase</keyword>
<evidence type="ECO:0000256" key="5">
    <source>
        <dbReference type="ARBA" id="ARBA00022679"/>
    </source>
</evidence>
<dbReference type="InterPro" id="IPR006070">
    <property type="entry name" value="Sua5-like_dom"/>
</dbReference>
<dbReference type="EC" id="2.7.7.87" evidence="3"/>
<dbReference type="InterPro" id="IPR050156">
    <property type="entry name" value="TC-AMP_synthase_SUA5"/>
</dbReference>
<keyword evidence="9" id="KW-1185">Reference proteome</keyword>
<comment type="catalytic activity">
    <reaction evidence="6">
        <text>L-threonine + hydrogencarbonate + ATP = L-threonylcarbamoyladenylate + diphosphate + H2O</text>
        <dbReference type="Rhea" id="RHEA:36407"/>
        <dbReference type="ChEBI" id="CHEBI:15377"/>
        <dbReference type="ChEBI" id="CHEBI:17544"/>
        <dbReference type="ChEBI" id="CHEBI:30616"/>
        <dbReference type="ChEBI" id="CHEBI:33019"/>
        <dbReference type="ChEBI" id="CHEBI:57926"/>
        <dbReference type="ChEBI" id="CHEBI:73682"/>
        <dbReference type="EC" id="2.7.7.87"/>
    </reaction>
</comment>
<dbReference type="AlphaFoldDB" id="A0A097EQ84"/>
<dbReference type="eggNOG" id="COG0009">
    <property type="taxonomic scope" value="Bacteria"/>
</dbReference>
<evidence type="ECO:0000256" key="4">
    <source>
        <dbReference type="ARBA" id="ARBA00022490"/>
    </source>
</evidence>
<evidence type="ECO:0000256" key="6">
    <source>
        <dbReference type="ARBA" id="ARBA00048366"/>
    </source>
</evidence>
<sequence length="180" mass="20071">MLTSDIDKIVFELKTNNVVSIPTDTVYGLSCNISKDAVAKVINLKKRDSSKGFIIISHDFNHLVQYVDITKLSDMQINKLCSKQQQPITWIAPAKKDIQWLTGGKPTVALRLVNTDIIKDICSKLNNAIISTSANISGQEFINNPIIVNKIFKDIYVLETQVNSSQPSKIIDIITGKQVR</sequence>
<reference evidence="8 9" key="1">
    <citation type="submission" date="2014-10" db="EMBL/GenBank/DDBJ databases">
        <title>Whole genome sequence of Francisella endociliophora strain FSC1006, isolated from a laboratory culture of the marine ciliate Euplotes raikovi.</title>
        <authorList>
            <person name="Granberg M."/>
            <person name="Backman S."/>
            <person name="Lundmark E."/>
            <person name="Nilsson E."/>
            <person name="Karlsson E."/>
            <person name="Thelaus J."/>
            <person name="Ohrman C."/>
            <person name="Larkeryd A."/>
            <person name="Stenberg P."/>
        </authorList>
    </citation>
    <scope>NUCLEOTIDE SEQUENCE [LARGE SCALE GENOMIC DNA]</scope>
    <source>
        <strain evidence="8 9">FSC1006</strain>
    </source>
</reference>
<dbReference type="KEGG" id="frf:LO80_06990"/>
<evidence type="ECO:0000256" key="3">
    <source>
        <dbReference type="ARBA" id="ARBA00012584"/>
    </source>
</evidence>
<gene>
    <name evidence="8" type="ORF">LO80_06990</name>
</gene>
<dbReference type="InterPro" id="IPR017945">
    <property type="entry name" value="DHBP_synth_RibB-like_a/b_dom"/>
</dbReference>
<dbReference type="Proteomes" id="UP000029672">
    <property type="component" value="Chromosome"/>
</dbReference>
<organism evidence="8 9">
    <name type="scientific">Candidatus Francisella endociliophora</name>
    <dbReference type="NCBI Taxonomy" id="653937"/>
    <lineage>
        <taxon>Bacteria</taxon>
        <taxon>Pseudomonadati</taxon>
        <taxon>Pseudomonadota</taxon>
        <taxon>Gammaproteobacteria</taxon>
        <taxon>Thiotrichales</taxon>
        <taxon>Francisellaceae</taxon>
        <taxon>Francisella</taxon>
    </lineage>
</organism>